<proteinExistence type="predicted"/>
<dbReference type="Proteomes" id="UP000054928">
    <property type="component" value="Unassembled WGS sequence"/>
</dbReference>
<evidence type="ECO:0000313" key="1">
    <source>
        <dbReference type="EMBL" id="CEG39432.1"/>
    </source>
</evidence>
<keyword evidence="2" id="KW-1185">Reference proteome</keyword>
<dbReference type="GeneID" id="36404734"/>
<dbReference type="AlphaFoldDB" id="A0A0P1AFR2"/>
<evidence type="ECO:0000313" key="2">
    <source>
        <dbReference type="Proteomes" id="UP000054928"/>
    </source>
</evidence>
<reference evidence="2" key="1">
    <citation type="submission" date="2014-09" db="EMBL/GenBank/DDBJ databases">
        <authorList>
            <person name="Sharma Rahul"/>
            <person name="Thines Marco"/>
        </authorList>
    </citation>
    <scope>NUCLEOTIDE SEQUENCE [LARGE SCALE GENOMIC DNA]</scope>
</reference>
<dbReference type="EMBL" id="CCYD01000428">
    <property type="protein sequence ID" value="CEG39432.1"/>
    <property type="molecule type" value="Genomic_DNA"/>
</dbReference>
<dbReference type="RefSeq" id="XP_024575801.1">
    <property type="nucleotide sequence ID" value="XM_024724978.1"/>
</dbReference>
<sequence length="69" mass="8204">MSQVIQLLRATQDHVRRYVLLAKNIHVVENLDWTIRSLSWIVIPSDCRRPYRRVCRPTDEVVKTKSNTQ</sequence>
<protein>
    <submittedName>
        <fullName evidence="1">Uncharacterized protein</fullName>
    </submittedName>
</protein>
<organism evidence="1 2">
    <name type="scientific">Plasmopara halstedii</name>
    <name type="common">Downy mildew of sunflower</name>
    <dbReference type="NCBI Taxonomy" id="4781"/>
    <lineage>
        <taxon>Eukaryota</taxon>
        <taxon>Sar</taxon>
        <taxon>Stramenopiles</taxon>
        <taxon>Oomycota</taxon>
        <taxon>Peronosporomycetes</taxon>
        <taxon>Peronosporales</taxon>
        <taxon>Peronosporaceae</taxon>
        <taxon>Plasmopara</taxon>
    </lineage>
</organism>
<accession>A0A0P1AFR2</accession>
<name>A0A0P1AFR2_PLAHL</name>